<feature type="region of interest" description="Disordered" evidence="5">
    <location>
        <begin position="488"/>
        <end position="507"/>
    </location>
</feature>
<reference evidence="8 9" key="1">
    <citation type="submission" date="2020-05" db="EMBL/GenBank/DDBJ databases">
        <title>Nakamurella sp. DB0629 isolated from air conditioner.</title>
        <authorList>
            <person name="Kim D.H."/>
            <person name="Kim D.-U."/>
        </authorList>
    </citation>
    <scope>NUCLEOTIDE SEQUENCE [LARGE SCALE GENOMIC DNA]</scope>
    <source>
        <strain evidence="8 9">DB0629</strain>
    </source>
</reference>
<dbReference type="InterPro" id="IPR051794">
    <property type="entry name" value="PG_Endopeptidase_C40"/>
</dbReference>
<dbReference type="Proteomes" id="UP000562984">
    <property type="component" value="Unassembled WGS sequence"/>
</dbReference>
<protein>
    <recommendedName>
        <fullName evidence="7">NlpC/P60 domain-containing protein</fullName>
    </recommendedName>
</protein>
<evidence type="ECO:0000256" key="1">
    <source>
        <dbReference type="ARBA" id="ARBA00007074"/>
    </source>
</evidence>
<evidence type="ECO:0000313" key="9">
    <source>
        <dbReference type="Proteomes" id="UP000562984"/>
    </source>
</evidence>
<keyword evidence="9" id="KW-1185">Reference proteome</keyword>
<dbReference type="PANTHER" id="PTHR47359">
    <property type="entry name" value="PEPTIDOGLYCAN DL-ENDOPEPTIDASE CWLO"/>
    <property type="match status" value="1"/>
</dbReference>
<name>A0A849A2W8_9ACTN</name>
<dbReference type="PROSITE" id="PS51935">
    <property type="entry name" value="NLPC_P60"/>
    <property type="match status" value="1"/>
</dbReference>
<dbReference type="InterPro" id="IPR000064">
    <property type="entry name" value="NLP_P60_dom"/>
</dbReference>
<comment type="caution">
    <text evidence="8">The sequence shown here is derived from an EMBL/GenBank/DDBJ whole genome shotgun (WGS) entry which is preliminary data.</text>
</comment>
<dbReference type="Pfam" id="PF00877">
    <property type="entry name" value="NLPC_P60"/>
    <property type="match status" value="1"/>
</dbReference>
<dbReference type="RefSeq" id="WP_171198606.1">
    <property type="nucleotide sequence ID" value="NZ_JABEND010000002.1"/>
</dbReference>
<evidence type="ECO:0000256" key="5">
    <source>
        <dbReference type="SAM" id="MobiDB-lite"/>
    </source>
</evidence>
<comment type="similarity">
    <text evidence="1">Belongs to the peptidase C40 family.</text>
</comment>
<evidence type="ECO:0000259" key="7">
    <source>
        <dbReference type="PROSITE" id="PS51935"/>
    </source>
</evidence>
<sequence length="674" mass="71107">MQQWQPPTPPARRKLRPLLAAALSLAVGTGAVVLSLNATSDKPSNAAATAAVADTAGPVPAGYGVLGDGDTAYLTAPPTGGDGCSTTTDEIPGTAATGGMFGRTKLGDAQVQTASTVISVGKAMGISQRGIKVGLLAAMTDSALNPNFREGDSIGLFAQPKKGYTFDDRTDPIGASRMFFNALQAKVPGYQKGAQPDWAVAEAVQRKQQGVKYNGWRTTAAALVKKLYQPTPAYNWHPKQDTCPQDGETPTGAPSTFDPGFIVSDAVFYNTQAMSTDQIRTFIDAKGKDCQGDWCLKNLKVELPDTPQDEYCKAIAGNPEADAAEVIQKVSVACGVNPQVMLVTLEKESGLLTDSSVSEKSYAAAYGWHCPDTGPGGGANCDPEYAGFVKQASGMAKQWARYVVNPDKYNYRAGQTVEILWNVKESGCGGSSVTIKNKATASLYNYTPYQPNQASLEAYPGVGDSCSSYGNRNFYFLFAKYFGTSDAAQNGQQSQGEQGQGEQQAGSVRTDGMMVQIPDNPNVPEQLRGKMIKAPNDKVARGLASGLAFLGTPYVWGGGTDGRGPDDGCSRGGGEKNSCQGVTGFDCSGLTGYVLKQAGFSTGTDSASQRSGGTDVKWEDAKPGDIVGFEGHVAIYLGIANDVPYMLEAPNVGKQVRIRDVRAGADDVLHRYWS</sequence>
<proteinExistence type="inferred from homology"/>
<dbReference type="InterPro" id="IPR038765">
    <property type="entry name" value="Papain-like_cys_pep_sf"/>
</dbReference>
<keyword evidence="2" id="KW-0645">Protease</keyword>
<dbReference type="GO" id="GO:0008234">
    <property type="term" value="F:cysteine-type peptidase activity"/>
    <property type="evidence" value="ECO:0007669"/>
    <property type="project" value="UniProtKB-KW"/>
</dbReference>
<feature type="chain" id="PRO_5039367099" description="NlpC/P60 domain-containing protein" evidence="6">
    <location>
        <begin position="32"/>
        <end position="674"/>
    </location>
</feature>
<dbReference type="Gene3D" id="3.90.1720.10">
    <property type="entry name" value="endopeptidase domain like (from Nostoc punctiforme)"/>
    <property type="match status" value="1"/>
</dbReference>
<dbReference type="SUPFAM" id="SSF54001">
    <property type="entry name" value="Cysteine proteinases"/>
    <property type="match status" value="1"/>
</dbReference>
<keyword evidence="3" id="KW-0378">Hydrolase</keyword>
<keyword evidence="6" id="KW-0732">Signal</keyword>
<feature type="domain" description="NlpC/P60" evidence="7">
    <location>
        <begin position="536"/>
        <end position="674"/>
    </location>
</feature>
<feature type="region of interest" description="Disordered" evidence="5">
    <location>
        <begin position="237"/>
        <end position="256"/>
    </location>
</feature>
<evidence type="ECO:0000256" key="4">
    <source>
        <dbReference type="ARBA" id="ARBA00022807"/>
    </source>
</evidence>
<dbReference type="GO" id="GO:0006508">
    <property type="term" value="P:proteolysis"/>
    <property type="evidence" value="ECO:0007669"/>
    <property type="project" value="UniProtKB-KW"/>
</dbReference>
<evidence type="ECO:0000256" key="6">
    <source>
        <dbReference type="SAM" id="SignalP"/>
    </source>
</evidence>
<evidence type="ECO:0000313" key="8">
    <source>
        <dbReference type="EMBL" id="NNG34949.1"/>
    </source>
</evidence>
<feature type="signal peptide" evidence="6">
    <location>
        <begin position="1"/>
        <end position="31"/>
    </location>
</feature>
<dbReference type="EMBL" id="JABEND010000002">
    <property type="protein sequence ID" value="NNG34949.1"/>
    <property type="molecule type" value="Genomic_DNA"/>
</dbReference>
<evidence type="ECO:0000256" key="2">
    <source>
        <dbReference type="ARBA" id="ARBA00022670"/>
    </source>
</evidence>
<accession>A0A849A2W8</accession>
<dbReference type="AlphaFoldDB" id="A0A849A2W8"/>
<gene>
    <name evidence="8" type="ORF">HKD39_04310</name>
</gene>
<organism evidence="8 9">
    <name type="scientific">Nakamurella aerolata</name>
    <dbReference type="NCBI Taxonomy" id="1656892"/>
    <lineage>
        <taxon>Bacteria</taxon>
        <taxon>Bacillati</taxon>
        <taxon>Actinomycetota</taxon>
        <taxon>Actinomycetes</taxon>
        <taxon>Nakamurellales</taxon>
        <taxon>Nakamurellaceae</taxon>
        <taxon>Nakamurella</taxon>
    </lineage>
</organism>
<keyword evidence="4" id="KW-0788">Thiol protease</keyword>
<evidence type="ECO:0000256" key="3">
    <source>
        <dbReference type="ARBA" id="ARBA00022801"/>
    </source>
</evidence>
<dbReference type="PANTHER" id="PTHR47359:SF3">
    <property type="entry name" value="NLP_P60 DOMAIN-CONTAINING PROTEIN-RELATED"/>
    <property type="match status" value="1"/>
</dbReference>